<name>A0A1B8Y3C6_XENTR</name>
<dbReference type="EMBL" id="KV460503">
    <property type="protein sequence ID" value="OCA17371.1"/>
    <property type="molecule type" value="Genomic_DNA"/>
</dbReference>
<dbReference type="AlphaFoldDB" id="A0A1B8Y3C6"/>
<evidence type="ECO:0000313" key="1">
    <source>
        <dbReference type="EMBL" id="OCA17371.1"/>
    </source>
</evidence>
<evidence type="ECO:0008006" key="2">
    <source>
        <dbReference type="Google" id="ProtNLM"/>
    </source>
</evidence>
<organism evidence="1">
    <name type="scientific">Xenopus tropicalis</name>
    <name type="common">Western clawed frog</name>
    <name type="synonym">Silurana tropicalis</name>
    <dbReference type="NCBI Taxonomy" id="8364"/>
    <lineage>
        <taxon>Eukaryota</taxon>
        <taxon>Metazoa</taxon>
        <taxon>Chordata</taxon>
        <taxon>Craniata</taxon>
        <taxon>Vertebrata</taxon>
        <taxon>Euteleostomi</taxon>
        <taxon>Amphibia</taxon>
        <taxon>Batrachia</taxon>
        <taxon>Anura</taxon>
        <taxon>Pipoidea</taxon>
        <taxon>Pipidae</taxon>
        <taxon>Xenopodinae</taxon>
        <taxon>Xenopus</taxon>
        <taxon>Silurana</taxon>
    </lineage>
</organism>
<reference evidence="1" key="2">
    <citation type="journal article" date="2010" name="Science">
        <title>The genome of the Western clawed frog Xenopus tropicalis.</title>
        <authorList>
            <person name="Hellsten U."/>
            <person name="Harland R.M."/>
            <person name="Gilchrist M.J."/>
            <person name="Hendrix D."/>
            <person name="Jurka J."/>
            <person name="Kapitonov V."/>
            <person name="Ovcharenko I."/>
            <person name="Putnam N.H."/>
            <person name="Shu S."/>
            <person name="Taher L."/>
            <person name="Blitz I.L."/>
            <person name="Blumberg B."/>
            <person name="Dichmann D.S."/>
            <person name="Dubchak I."/>
            <person name="Amaya E."/>
            <person name="Detter J.C."/>
            <person name="Fletcher R."/>
            <person name="Gerhard D.S."/>
            <person name="Goodstein D."/>
            <person name="Graves T."/>
            <person name="Grigoriev I.V."/>
            <person name="Grimwood J."/>
            <person name="Kawashima T."/>
            <person name="Lindquist E."/>
            <person name="Lucas S.M."/>
            <person name="Mead P.E."/>
            <person name="Mitros T."/>
            <person name="Ogino H."/>
            <person name="Ohta Y."/>
            <person name="Poliakov A.V."/>
            <person name="Pollet N."/>
            <person name="Robert J."/>
            <person name="Salamov A."/>
            <person name="Sater A.K."/>
            <person name="Schmutz J."/>
            <person name="Terry A."/>
            <person name="Vize P.D."/>
            <person name="Warren W.C."/>
            <person name="Wells D."/>
            <person name="Wills A."/>
            <person name="Wilson R.K."/>
            <person name="Zimmerman L.B."/>
            <person name="Zorn A.M."/>
            <person name="Grainger R."/>
            <person name="Grammer T."/>
            <person name="Khokha M.K."/>
            <person name="Richardson P.M."/>
            <person name="Rokhsar D.S."/>
        </authorList>
    </citation>
    <scope>NUCLEOTIDE SEQUENCE [LARGE SCALE GENOMIC DNA]</scope>
    <source>
        <strain evidence="1">Nigerian</strain>
    </source>
</reference>
<gene>
    <name evidence="1" type="ORF">XENTR_v90027218mg</name>
</gene>
<reference evidence="1" key="1">
    <citation type="submission" date="2009-11" db="EMBL/GenBank/DDBJ databases">
        <authorList>
            <consortium name="US DOE Joint Genome Institute (JGI-PGF)"/>
            <person name="Ottilar R."/>
            <person name="Schmutz J."/>
            <person name="Salamov A."/>
            <person name="Cheng J.F."/>
            <person name="Lucas S."/>
            <person name="Pitluck S."/>
            <person name="Gundlach H."/>
            <person name="Guo Y."/>
            <person name="Haberer G."/>
            <person name="Nasrallah J."/>
            <person name="Mayer K.F.X."/>
            <person name="van de Peer Y."/>
            <person name="Weigel D."/>
            <person name="Grigoriev I.V."/>
        </authorList>
    </citation>
    <scope>NUCLEOTIDE SEQUENCE</scope>
    <source>
        <strain evidence="1">Nigerian</strain>
    </source>
</reference>
<sequence>MSESELGRKWDRCLADSAVKFGNVKPGVIMGLGFRPSFVLGFRKNSCTEFDKIGTFSLQKTFQPARPELEVVGRCLQ</sequence>
<accession>A0A1B8Y3C6</accession>
<protein>
    <recommendedName>
        <fullName evidence="2">MICOS complex subunit MIC10</fullName>
    </recommendedName>
</protein>
<proteinExistence type="predicted"/>
<reference evidence="1" key="3">
    <citation type="submission" date="2016-05" db="EMBL/GenBank/DDBJ databases">
        <title>WGS assembly of Xenopus tropicalis.</title>
        <authorList>
            <person name="Sessions A."/>
            <person name="Jenkins J."/>
            <person name="Mitros T."/>
            <person name="Lyons J.T."/>
            <person name="Dichmann D.S."/>
            <person name="Robert J."/>
            <person name="Harland R.M."/>
            <person name="Rokhsar D.S."/>
        </authorList>
    </citation>
    <scope>NUCLEOTIDE SEQUENCE</scope>
    <source>
        <strain evidence="1">Nigerian</strain>
    </source>
</reference>